<reference evidence="2 3" key="1">
    <citation type="submission" date="2011-08" db="EMBL/GenBank/DDBJ databases">
        <authorList>
            <person name="Weinstock G."/>
            <person name="Sodergren E."/>
            <person name="Clifton S."/>
            <person name="Fulton L."/>
            <person name="Fulton B."/>
            <person name="Courtney L."/>
            <person name="Fronick C."/>
            <person name="Harrison M."/>
            <person name="Strong C."/>
            <person name="Farmer C."/>
            <person name="Delahaunty K."/>
            <person name="Markovic C."/>
            <person name="Hall O."/>
            <person name="Minx P."/>
            <person name="Tomlinson C."/>
            <person name="Mitreva M."/>
            <person name="Hou S."/>
            <person name="Chen J."/>
            <person name="Wollam A."/>
            <person name="Pepin K.H."/>
            <person name="Johnson M."/>
            <person name="Bhonagiri V."/>
            <person name="Zhang X."/>
            <person name="Suruliraj S."/>
            <person name="Warren W."/>
            <person name="Chinwalla A."/>
            <person name="Mardis E.R."/>
            <person name="Wilson R.K."/>
        </authorList>
    </citation>
    <scope>NUCLEOTIDE SEQUENCE [LARGE SCALE GENOMIC DNA]</scope>
    <source>
        <strain evidence="2 3">ATCC 51873</strain>
    </source>
</reference>
<feature type="region of interest" description="Disordered" evidence="1">
    <location>
        <begin position="44"/>
        <end position="72"/>
    </location>
</feature>
<comment type="caution">
    <text evidence="2">The sequence shown here is derived from an EMBL/GenBank/DDBJ whole genome shotgun (WGS) entry which is preliminary data.</text>
</comment>
<gene>
    <name evidence="2" type="ORF">HMPREF0454_03337</name>
</gene>
<accession>G9Y9R8</accession>
<sequence length="158" mass="16846">MILLFNIPAALPIIQRYYKNISLGKDIMANVSITMAVPAAGKSPALTGSGESVGSGSGKTVGASTAGGGGSGRIQQLTKQIQELQQQLRDLANSGGSPEEIKKQQELIQAQIKALQAEIARIRQQEMEQTQKNQLDKVGKTGDGVNRPTDENQIDVYI</sequence>
<evidence type="ECO:0000256" key="1">
    <source>
        <dbReference type="SAM" id="MobiDB-lite"/>
    </source>
</evidence>
<dbReference type="AlphaFoldDB" id="G9Y9R8"/>
<evidence type="ECO:0000313" key="2">
    <source>
        <dbReference type="EMBL" id="EHM40499.1"/>
    </source>
</evidence>
<dbReference type="HOGENOM" id="CLU_140941_2_0_6"/>
<dbReference type="PATRIC" id="fig|1002364.3.peg.3025"/>
<organism evidence="2 3">
    <name type="scientific">Hafnia alvei ATCC 51873</name>
    <dbReference type="NCBI Taxonomy" id="1002364"/>
    <lineage>
        <taxon>Bacteria</taxon>
        <taxon>Pseudomonadati</taxon>
        <taxon>Pseudomonadota</taxon>
        <taxon>Gammaproteobacteria</taxon>
        <taxon>Enterobacterales</taxon>
        <taxon>Hafniaceae</taxon>
        <taxon>Hafnia</taxon>
    </lineage>
</organism>
<evidence type="ECO:0000313" key="3">
    <source>
        <dbReference type="Proteomes" id="UP000005959"/>
    </source>
</evidence>
<dbReference type="EMBL" id="AGCI01000076">
    <property type="protein sequence ID" value="EHM40499.1"/>
    <property type="molecule type" value="Genomic_DNA"/>
</dbReference>
<feature type="region of interest" description="Disordered" evidence="1">
    <location>
        <begin position="128"/>
        <end position="158"/>
    </location>
</feature>
<feature type="compositionally biased region" description="Gly residues" evidence="1">
    <location>
        <begin position="51"/>
        <end position="72"/>
    </location>
</feature>
<name>G9Y9R8_HAFAL</name>
<dbReference type="Proteomes" id="UP000005959">
    <property type="component" value="Unassembled WGS sequence"/>
</dbReference>
<evidence type="ECO:0008006" key="4">
    <source>
        <dbReference type="Google" id="ProtNLM"/>
    </source>
</evidence>
<dbReference type="InterPro" id="IPR025577">
    <property type="entry name" value="FlxA"/>
</dbReference>
<protein>
    <recommendedName>
        <fullName evidence="4">FlxA-like protein</fullName>
    </recommendedName>
</protein>
<dbReference type="Pfam" id="PF14282">
    <property type="entry name" value="FlxA"/>
    <property type="match status" value="1"/>
</dbReference>
<proteinExistence type="predicted"/>